<name>A0ABS6JTL5_9BACI</name>
<dbReference type="RefSeq" id="WP_088075423.1">
    <property type="nucleotide sequence ID" value="NZ_JAHQCR010000034.1"/>
</dbReference>
<keyword evidence="3" id="KW-1185">Reference proteome</keyword>
<evidence type="ECO:0000313" key="3">
    <source>
        <dbReference type="Proteomes" id="UP000790580"/>
    </source>
</evidence>
<organism evidence="2 3">
    <name type="scientific">Evansella alkalicola</name>
    <dbReference type="NCBI Taxonomy" id="745819"/>
    <lineage>
        <taxon>Bacteria</taxon>
        <taxon>Bacillati</taxon>
        <taxon>Bacillota</taxon>
        <taxon>Bacilli</taxon>
        <taxon>Bacillales</taxon>
        <taxon>Bacillaceae</taxon>
        <taxon>Evansella</taxon>
    </lineage>
</organism>
<dbReference type="InterPro" id="IPR000361">
    <property type="entry name" value="ATAP_core_dom"/>
</dbReference>
<comment type="caution">
    <text evidence="2">The sequence shown here is derived from an EMBL/GenBank/DDBJ whole genome shotgun (WGS) entry which is preliminary data.</text>
</comment>
<feature type="domain" description="Core" evidence="1">
    <location>
        <begin position="1"/>
        <end position="91"/>
    </location>
</feature>
<dbReference type="Pfam" id="PF01521">
    <property type="entry name" value="Fe-S_biosyn"/>
    <property type="match status" value="1"/>
</dbReference>
<accession>A0ABS6JTL5</accession>
<reference evidence="2 3" key="1">
    <citation type="submission" date="2021-06" db="EMBL/GenBank/DDBJ databases">
        <title>Bacillus sp. RD4P76, an endophyte from a halophyte.</title>
        <authorList>
            <person name="Sun J.-Q."/>
        </authorList>
    </citation>
    <scope>NUCLEOTIDE SEQUENCE [LARGE SCALE GENOMIC DNA]</scope>
    <source>
        <strain evidence="2 3">JCM 17098</strain>
    </source>
</reference>
<evidence type="ECO:0000259" key="1">
    <source>
        <dbReference type="Pfam" id="PF01521"/>
    </source>
</evidence>
<dbReference type="Proteomes" id="UP000790580">
    <property type="component" value="Unassembled WGS sequence"/>
</dbReference>
<evidence type="ECO:0000313" key="2">
    <source>
        <dbReference type="EMBL" id="MBU9721426.1"/>
    </source>
</evidence>
<dbReference type="EMBL" id="JAHQCR010000034">
    <property type="protein sequence ID" value="MBU9721426.1"/>
    <property type="molecule type" value="Genomic_DNA"/>
</dbReference>
<dbReference type="Gene3D" id="2.60.300.12">
    <property type="entry name" value="HesB-like domain"/>
    <property type="match status" value="1"/>
</dbReference>
<protein>
    <recommendedName>
        <fullName evidence="1">Core domain-containing protein</fullName>
    </recommendedName>
</protein>
<dbReference type="SUPFAM" id="SSF89360">
    <property type="entry name" value="HesB-like domain"/>
    <property type="match status" value="1"/>
</dbReference>
<gene>
    <name evidence="2" type="ORF">KS407_08200</name>
</gene>
<dbReference type="InterPro" id="IPR035903">
    <property type="entry name" value="HesB-like_dom_sf"/>
</dbReference>
<proteinExistence type="predicted"/>
<sequence>MELTITNSAVQFYKNEMNLKNGDTVTLFVRVGGVGSGGFSAGIVIGTPVVPYFNYDKSGISFCVTEEDVWYFNDMTIDYNKDMEEVVFQNPKIGDVVNPNDM</sequence>